<organism evidence="2 3">
    <name type="scientific">Protopolystoma xenopodis</name>
    <dbReference type="NCBI Taxonomy" id="117903"/>
    <lineage>
        <taxon>Eukaryota</taxon>
        <taxon>Metazoa</taxon>
        <taxon>Spiralia</taxon>
        <taxon>Lophotrochozoa</taxon>
        <taxon>Platyhelminthes</taxon>
        <taxon>Monogenea</taxon>
        <taxon>Polyopisthocotylea</taxon>
        <taxon>Polystomatidea</taxon>
        <taxon>Polystomatidae</taxon>
        <taxon>Protopolystoma</taxon>
    </lineage>
</organism>
<dbReference type="GO" id="GO:0070681">
    <property type="term" value="P:glutaminyl-tRNAGln biosynthesis via transamidation"/>
    <property type="evidence" value="ECO:0007669"/>
    <property type="project" value="TreeGrafter"/>
</dbReference>
<accession>A0A448X9S9</accession>
<reference evidence="2" key="1">
    <citation type="submission" date="2018-11" db="EMBL/GenBank/DDBJ databases">
        <authorList>
            <consortium name="Pathogen Informatics"/>
        </authorList>
    </citation>
    <scope>NUCLEOTIDE SEQUENCE</scope>
</reference>
<dbReference type="InterPro" id="IPR023631">
    <property type="entry name" value="Amidase_dom"/>
</dbReference>
<dbReference type="InterPro" id="IPR036928">
    <property type="entry name" value="AS_sf"/>
</dbReference>
<dbReference type="Proteomes" id="UP000784294">
    <property type="component" value="Unassembled WGS sequence"/>
</dbReference>
<gene>
    <name evidence="2" type="ORF">PXEA_LOCUS25235</name>
</gene>
<evidence type="ECO:0000313" key="3">
    <source>
        <dbReference type="Proteomes" id="UP000784294"/>
    </source>
</evidence>
<dbReference type="GO" id="GO:0030956">
    <property type="term" value="C:glutamyl-tRNA(Gln) amidotransferase complex"/>
    <property type="evidence" value="ECO:0007669"/>
    <property type="project" value="TreeGrafter"/>
</dbReference>
<sequence length="292" mass="32409">MLCACLDTNQPVCDSTLLNLDTNDLTLFRNELKNISCSKLPKPLKLGVPVEYHAPGLSNEILDVWERVCCWCADRLSLEIRKVSIPHMRFACATYAVLCSTEVASNMSRYDGLEFGYRARPQIMDEQANSEFGSTEELFAASRSASLGEVVRSRILAGNYFMLTKNQMNYLDAARKMWRLICSEFNDVLSDQVDFLLAPVHLTTASTILDFSLLDNRTRSSRDDVLTSPVNLAGLPAVTIPVATSKETGLPIGLQLIGPALSEPKLLSLALCIERMARFKHLVDLSEILNAD</sequence>
<comment type="caution">
    <text evidence="2">The sequence shown here is derived from an EMBL/GenBank/DDBJ whole genome shotgun (WGS) entry which is preliminary data.</text>
</comment>
<dbReference type="Gene3D" id="3.90.1300.10">
    <property type="entry name" value="Amidase signature (AS) domain"/>
    <property type="match status" value="1"/>
</dbReference>
<protein>
    <recommendedName>
        <fullName evidence="1">Amidase domain-containing protein</fullName>
    </recommendedName>
</protein>
<name>A0A448X9S9_9PLAT</name>
<evidence type="ECO:0000313" key="2">
    <source>
        <dbReference type="EMBL" id="VEL31795.1"/>
    </source>
</evidence>
<dbReference type="OrthoDB" id="421993at2759"/>
<dbReference type="InterPro" id="IPR000120">
    <property type="entry name" value="Amidase"/>
</dbReference>
<dbReference type="AlphaFoldDB" id="A0A448X9S9"/>
<dbReference type="EMBL" id="CAAALY010126611">
    <property type="protein sequence ID" value="VEL31795.1"/>
    <property type="molecule type" value="Genomic_DNA"/>
</dbReference>
<dbReference type="Pfam" id="PF01425">
    <property type="entry name" value="Amidase"/>
    <property type="match status" value="1"/>
</dbReference>
<dbReference type="GO" id="GO:0032543">
    <property type="term" value="P:mitochondrial translation"/>
    <property type="evidence" value="ECO:0007669"/>
    <property type="project" value="TreeGrafter"/>
</dbReference>
<dbReference type="PANTHER" id="PTHR11895">
    <property type="entry name" value="TRANSAMIDASE"/>
    <property type="match status" value="1"/>
</dbReference>
<dbReference type="PANTHER" id="PTHR11895:SF7">
    <property type="entry name" value="GLUTAMYL-TRNA(GLN) AMIDOTRANSFERASE SUBUNIT A, MITOCHONDRIAL"/>
    <property type="match status" value="1"/>
</dbReference>
<dbReference type="GO" id="GO:0050567">
    <property type="term" value="F:glutaminyl-tRNA synthase (glutamine-hydrolyzing) activity"/>
    <property type="evidence" value="ECO:0007669"/>
    <property type="project" value="TreeGrafter"/>
</dbReference>
<feature type="domain" description="Amidase" evidence="1">
    <location>
        <begin position="38"/>
        <end position="267"/>
    </location>
</feature>
<keyword evidence="3" id="KW-1185">Reference proteome</keyword>
<evidence type="ECO:0000259" key="1">
    <source>
        <dbReference type="Pfam" id="PF01425"/>
    </source>
</evidence>
<proteinExistence type="predicted"/>
<dbReference type="GO" id="GO:0005739">
    <property type="term" value="C:mitochondrion"/>
    <property type="evidence" value="ECO:0007669"/>
    <property type="project" value="TreeGrafter"/>
</dbReference>
<dbReference type="SUPFAM" id="SSF75304">
    <property type="entry name" value="Amidase signature (AS) enzymes"/>
    <property type="match status" value="1"/>
</dbReference>